<dbReference type="CDD" id="cd05466">
    <property type="entry name" value="PBP2_LTTR_substrate"/>
    <property type="match status" value="1"/>
</dbReference>
<dbReference type="PANTHER" id="PTHR30126:SF100">
    <property type="entry name" value="LYSR-FAMILY TRANSCRIPTIONAL REGULATOR"/>
    <property type="match status" value="1"/>
</dbReference>
<sequence length="305" mass="34803">MDTRYLQTFREVAKWQSFTRAAEVLGYAQSSITTQIQNLENEFGVVLFERWGRKIRPTQAGEVLLAYSEQLLAILDEARGQLSDQAQLAGTLTIGTVESLAAFYLPPYLQKFRQEQPQMRVLLHPGICHELRQGVKEGTYDFAFILDRWQEQPDLVSLNFGEEELVVIAAPGHRLGQAEKVEAEDFSGENWIFTEQGCSYRIMMENVLRKANAAVHSSLEFGSMEAIKQCVTYDLGIALVPKITVTDEVKNGTLIILPFSHPEVRVFRQLVYHQKKWMPQAMRYFIGLLKAGDLDRTNRTRKNAL</sequence>
<dbReference type="PROSITE" id="PS50931">
    <property type="entry name" value="HTH_LYSR"/>
    <property type="match status" value="1"/>
</dbReference>
<dbReference type="GO" id="GO:0000976">
    <property type="term" value="F:transcription cis-regulatory region binding"/>
    <property type="evidence" value="ECO:0007669"/>
    <property type="project" value="TreeGrafter"/>
</dbReference>
<keyword evidence="4" id="KW-0804">Transcription</keyword>
<feature type="domain" description="HTH lysR-type" evidence="5">
    <location>
        <begin position="1"/>
        <end position="58"/>
    </location>
</feature>
<dbReference type="SUPFAM" id="SSF53850">
    <property type="entry name" value="Periplasmic binding protein-like II"/>
    <property type="match status" value="1"/>
</dbReference>
<evidence type="ECO:0000256" key="1">
    <source>
        <dbReference type="ARBA" id="ARBA00009437"/>
    </source>
</evidence>
<dbReference type="GO" id="GO:0003700">
    <property type="term" value="F:DNA-binding transcription factor activity"/>
    <property type="evidence" value="ECO:0007669"/>
    <property type="project" value="InterPro"/>
</dbReference>
<dbReference type="Proteomes" id="UP000281915">
    <property type="component" value="Unassembled WGS sequence"/>
</dbReference>
<reference evidence="6 7" key="1">
    <citation type="submission" date="2018-10" db="EMBL/GenBank/DDBJ databases">
        <title>Phylogenomics of Brevibacillus.</title>
        <authorList>
            <person name="Dunlap C."/>
        </authorList>
    </citation>
    <scope>NUCLEOTIDE SEQUENCE [LARGE SCALE GENOMIC DNA]</scope>
    <source>
        <strain evidence="6 7">JCM 15085</strain>
    </source>
</reference>
<organism evidence="6 7">
    <name type="scientific">Brevibacillus panacihumi</name>
    <dbReference type="NCBI Taxonomy" id="497735"/>
    <lineage>
        <taxon>Bacteria</taxon>
        <taxon>Bacillati</taxon>
        <taxon>Bacillota</taxon>
        <taxon>Bacilli</taxon>
        <taxon>Bacillales</taxon>
        <taxon>Paenibacillaceae</taxon>
        <taxon>Brevibacillus</taxon>
    </lineage>
</organism>
<comment type="similarity">
    <text evidence="1">Belongs to the LysR transcriptional regulatory family.</text>
</comment>
<dbReference type="Gene3D" id="1.10.10.10">
    <property type="entry name" value="Winged helix-like DNA-binding domain superfamily/Winged helix DNA-binding domain"/>
    <property type="match status" value="1"/>
</dbReference>
<dbReference type="Pfam" id="PF00126">
    <property type="entry name" value="HTH_1"/>
    <property type="match status" value="1"/>
</dbReference>
<evidence type="ECO:0000256" key="2">
    <source>
        <dbReference type="ARBA" id="ARBA00023015"/>
    </source>
</evidence>
<accession>A0A3M8CZN5</accession>
<dbReference type="EMBL" id="RHHT01000015">
    <property type="protein sequence ID" value="RNB80909.1"/>
    <property type="molecule type" value="Genomic_DNA"/>
</dbReference>
<keyword evidence="2" id="KW-0805">Transcription regulation</keyword>
<dbReference type="InterPro" id="IPR005119">
    <property type="entry name" value="LysR_subst-bd"/>
</dbReference>
<dbReference type="AlphaFoldDB" id="A0A3M8CZN5"/>
<comment type="caution">
    <text evidence="6">The sequence shown here is derived from an EMBL/GenBank/DDBJ whole genome shotgun (WGS) entry which is preliminary data.</text>
</comment>
<evidence type="ECO:0000313" key="6">
    <source>
        <dbReference type="EMBL" id="RNB80909.1"/>
    </source>
</evidence>
<dbReference type="PRINTS" id="PR00039">
    <property type="entry name" value="HTHLYSR"/>
</dbReference>
<evidence type="ECO:0000256" key="3">
    <source>
        <dbReference type="ARBA" id="ARBA00023125"/>
    </source>
</evidence>
<protein>
    <submittedName>
        <fullName evidence="6">LysR family transcriptional regulator</fullName>
    </submittedName>
</protein>
<dbReference type="InterPro" id="IPR036388">
    <property type="entry name" value="WH-like_DNA-bd_sf"/>
</dbReference>
<evidence type="ECO:0000259" key="5">
    <source>
        <dbReference type="PROSITE" id="PS50931"/>
    </source>
</evidence>
<dbReference type="InterPro" id="IPR036390">
    <property type="entry name" value="WH_DNA-bd_sf"/>
</dbReference>
<proteinExistence type="inferred from homology"/>
<keyword evidence="3" id="KW-0238">DNA-binding</keyword>
<evidence type="ECO:0000256" key="4">
    <source>
        <dbReference type="ARBA" id="ARBA00023163"/>
    </source>
</evidence>
<dbReference type="Gene3D" id="3.40.190.10">
    <property type="entry name" value="Periplasmic binding protein-like II"/>
    <property type="match status" value="2"/>
</dbReference>
<name>A0A3M8CZN5_9BACL</name>
<gene>
    <name evidence="6" type="ORF">EDM58_08750</name>
</gene>
<dbReference type="Pfam" id="PF03466">
    <property type="entry name" value="LysR_substrate"/>
    <property type="match status" value="1"/>
</dbReference>
<dbReference type="RefSeq" id="WP_122912987.1">
    <property type="nucleotide sequence ID" value="NZ_RHHT01000015.1"/>
</dbReference>
<evidence type="ECO:0000313" key="7">
    <source>
        <dbReference type="Proteomes" id="UP000281915"/>
    </source>
</evidence>
<dbReference type="InterPro" id="IPR000847">
    <property type="entry name" value="LysR_HTH_N"/>
</dbReference>
<dbReference type="PANTHER" id="PTHR30126">
    <property type="entry name" value="HTH-TYPE TRANSCRIPTIONAL REGULATOR"/>
    <property type="match status" value="1"/>
</dbReference>
<dbReference type="SUPFAM" id="SSF46785">
    <property type="entry name" value="Winged helix' DNA-binding domain"/>
    <property type="match status" value="1"/>
</dbReference>
<dbReference type="FunFam" id="1.10.10.10:FF:000001">
    <property type="entry name" value="LysR family transcriptional regulator"/>
    <property type="match status" value="1"/>
</dbReference>